<dbReference type="GO" id="GO:0016020">
    <property type="term" value="C:membrane"/>
    <property type="evidence" value="ECO:0007669"/>
    <property type="project" value="UniProtKB-SubCell"/>
</dbReference>
<dbReference type="PROSITE" id="PS50920">
    <property type="entry name" value="SOLCAR"/>
    <property type="match status" value="3"/>
</dbReference>
<dbReference type="Pfam" id="PF00153">
    <property type="entry name" value="Mito_carr"/>
    <property type="match status" value="3"/>
</dbReference>
<evidence type="ECO:0000256" key="9">
    <source>
        <dbReference type="RuleBase" id="RU000488"/>
    </source>
</evidence>
<gene>
    <name evidence="10" type="ORF">AWZ03_005541</name>
</gene>
<evidence type="ECO:0000256" key="7">
    <source>
        <dbReference type="ARBA" id="ARBA00023136"/>
    </source>
</evidence>
<dbReference type="InterPro" id="IPR002067">
    <property type="entry name" value="MCP"/>
</dbReference>
<dbReference type="OrthoDB" id="448427at2759"/>
<evidence type="ECO:0000256" key="5">
    <source>
        <dbReference type="ARBA" id="ARBA00022737"/>
    </source>
</evidence>
<dbReference type="GO" id="GO:0055085">
    <property type="term" value="P:transmembrane transport"/>
    <property type="evidence" value="ECO:0007669"/>
    <property type="project" value="InterPro"/>
</dbReference>
<evidence type="ECO:0000256" key="3">
    <source>
        <dbReference type="ARBA" id="ARBA00022448"/>
    </source>
</evidence>
<sequence>MGELDSRRLPRWWSGGVCSAMAVTTTHPLDLVKVQLQTQSKRVPVSHLIANIYRNAGILGFYSGISASWFRQLTYTTARFALYEYGKNFVDANNMSAKFQLATFAGFFGGILGVPGDVVTVRLQNDTKLPPAERRGYKHVFDGLYRIAKEEGVKNLFRGTVPAVSRAVFLTIGTNAAYDQVKQVLQREMGMKEGLPLHFLTSTVAGFIGTLMTQPIDVMKTTYMNAPPGEFSGLGAVIVHTMKQGPFAFYKGFIPALLRISPNTIITFMLYEQARLRFGYLPPDSSSSDKKSK</sequence>
<dbReference type="PANTHER" id="PTHR45618">
    <property type="entry name" value="MITOCHONDRIAL DICARBOXYLATE CARRIER-RELATED"/>
    <property type="match status" value="1"/>
</dbReference>
<keyword evidence="3 9" id="KW-0813">Transport</keyword>
<keyword evidence="11" id="KW-1185">Reference proteome</keyword>
<keyword evidence="4 8" id="KW-0812">Transmembrane</keyword>
<dbReference type="Gene3D" id="1.50.40.10">
    <property type="entry name" value="Mitochondrial carrier domain"/>
    <property type="match status" value="1"/>
</dbReference>
<dbReference type="AlphaFoldDB" id="A0A484BHE8"/>
<dbReference type="EMBL" id="LSRL02000036">
    <property type="protein sequence ID" value="TDG48124.1"/>
    <property type="molecule type" value="Genomic_DNA"/>
</dbReference>
<evidence type="ECO:0000256" key="1">
    <source>
        <dbReference type="ARBA" id="ARBA00004141"/>
    </source>
</evidence>
<organism evidence="10 11">
    <name type="scientific">Drosophila navojoa</name>
    <name type="common">Fruit fly</name>
    <dbReference type="NCBI Taxonomy" id="7232"/>
    <lineage>
        <taxon>Eukaryota</taxon>
        <taxon>Metazoa</taxon>
        <taxon>Ecdysozoa</taxon>
        <taxon>Arthropoda</taxon>
        <taxon>Hexapoda</taxon>
        <taxon>Insecta</taxon>
        <taxon>Pterygota</taxon>
        <taxon>Neoptera</taxon>
        <taxon>Endopterygota</taxon>
        <taxon>Diptera</taxon>
        <taxon>Brachycera</taxon>
        <taxon>Muscomorpha</taxon>
        <taxon>Ephydroidea</taxon>
        <taxon>Drosophilidae</taxon>
        <taxon>Drosophila</taxon>
    </lineage>
</organism>
<dbReference type="OMA" id="YMNAKPG"/>
<evidence type="ECO:0000256" key="2">
    <source>
        <dbReference type="ARBA" id="ARBA00006375"/>
    </source>
</evidence>
<comment type="subcellular location">
    <subcellularLocation>
        <location evidence="1">Membrane</location>
        <topology evidence="1">Multi-pass membrane protein</topology>
    </subcellularLocation>
</comment>
<proteinExistence type="inferred from homology"/>
<name>A0A484BHE8_DRONA</name>
<reference evidence="10 11" key="1">
    <citation type="journal article" date="2019" name="J. Hered.">
        <title>An Improved Genome Assembly for Drosophila navojoa, the Basal Species in the mojavensis Cluster.</title>
        <authorList>
            <person name="Vanderlinde T."/>
            <person name="Dupim E.G."/>
            <person name="Nazario-Yepiz N.O."/>
            <person name="Carvalho A.B."/>
        </authorList>
    </citation>
    <scope>NUCLEOTIDE SEQUENCE [LARGE SCALE GENOMIC DNA]</scope>
    <source>
        <strain evidence="10">Navoj_Jal97</strain>
        <tissue evidence="10">Whole organism</tissue>
    </source>
</reference>
<dbReference type="SUPFAM" id="SSF103506">
    <property type="entry name" value="Mitochondrial carrier"/>
    <property type="match status" value="1"/>
</dbReference>
<dbReference type="KEGG" id="dnv:108650538"/>
<dbReference type="InterPro" id="IPR050391">
    <property type="entry name" value="Mito_Metabolite_Transporter"/>
</dbReference>
<evidence type="ECO:0000313" key="10">
    <source>
        <dbReference type="EMBL" id="TDG48124.1"/>
    </source>
</evidence>
<evidence type="ECO:0000256" key="8">
    <source>
        <dbReference type="PROSITE-ProRule" id="PRU00282"/>
    </source>
</evidence>
<keyword evidence="5" id="KW-0677">Repeat</keyword>
<dbReference type="InterPro" id="IPR018108">
    <property type="entry name" value="MCP_transmembrane"/>
</dbReference>
<feature type="repeat" description="Solcar" evidence="8">
    <location>
        <begin position="6"/>
        <end position="89"/>
    </location>
</feature>
<feature type="repeat" description="Solcar" evidence="8">
    <location>
        <begin position="93"/>
        <end position="184"/>
    </location>
</feature>
<evidence type="ECO:0000256" key="6">
    <source>
        <dbReference type="ARBA" id="ARBA00022989"/>
    </source>
</evidence>
<comment type="caution">
    <text evidence="10">The sequence shown here is derived from an EMBL/GenBank/DDBJ whole genome shotgun (WGS) entry which is preliminary data.</text>
</comment>
<comment type="similarity">
    <text evidence="2 9">Belongs to the mitochondrial carrier (TC 2.A.29) family.</text>
</comment>
<dbReference type="Proteomes" id="UP000295192">
    <property type="component" value="Unassembled WGS sequence"/>
</dbReference>
<accession>A0A484BHE8</accession>
<keyword evidence="7 8" id="KW-0472">Membrane</keyword>
<protein>
    <recommendedName>
        <fullName evidence="12">Mitochondrial dicarboxylate carrier</fullName>
    </recommendedName>
</protein>
<feature type="repeat" description="Solcar" evidence="8">
    <location>
        <begin position="193"/>
        <end position="277"/>
    </location>
</feature>
<evidence type="ECO:0008006" key="12">
    <source>
        <dbReference type="Google" id="ProtNLM"/>
    </source>
</evidence>
<dbReference type="InterPro" id="IPR023395">
    <property type="entry name" value="MCP_dom_sf"/>
</dbReference>
<evidence type="ECO:0000256" key="4">
    <source>
        <dbReference type="ARBA" id="ARBA00022692"/>
    </source>
</evidence>
<keyword evidence="6" id="KW-1133">Transmembrane helix</keyword>
<evidence type="ECO:0000313" key="11">
    <source>
        <dbReference type="Proteomes" id="UP000295192"/>
    </source>
</evidence>
<dbReference type="PRINTS" id="PR00926">
    <property type="entry name" value="MITOCARRIER"/>
</dbReference>